<proteinExistence type="predicted"/>
<evidence type="ECO:0000256" key="2">
    <source>
        <dbReference type="SAM" id="Phobius"/>
    </source>
</evidence>
<organism evidence="3 4">
    <name type="scientific">Cyclocybe aegerita</name>
    <name type="common">Black poplar mushroom</name>
    <name type="synonym">Agrocybe aegerita</name>
    <dbReference type="NCBI Taxonomy" id="1973307"/>
    <lineage>
        <taxon>Eukaryota</taxon>
        <taxon>Fungi</taxon>
        <taxon>Dikarya</taxon>
        <taxon>Basidiomycota</taxon>
        <taxon>Agaricomycotina</taxon>
        <taxon>Agaricomycetes</taxon>
        <taxon>Agaricomycetidae</taxon>
        <taxon>Agaricales</taxon>
        <taxon>Agaricineae</taxon>
        <taxon>Bolbitiaceae</taxon>
        <taxon>Cyclocybe</taxon>
    </lineage>
</organism>
<keyword evidence="4" id="KW-1185">Reference proteome</keyword>
<evidence type="ECO:0000313" key="3">
    <source>
        <dbReference type="EMBL" id="CAA7269620.1"/>
    </source>
</evidence>
<sequence length="507" mass="54511">MPTATSTVTTPPFSAQIPLKAGLKASKQPAVALGSTPTMGQTSTGATLRSLYSRATRAFVLKDMPTTYSLIQSAFSILKPPTTNPDSLSEHRRKWDILRITFDSTVYATPAASSELLPESLRASLAEPPQAFVTSIYNRSLSLFTPSNGTTFKNTVNAAFLPAAVLTTLVYSSIKLDAPDVGRVMIEDWLARREPRYSLDVQEDAEGNGYEKVLELYCLHILPKVEQWEYAKEFLEYESELPVQRREHLKESLSNLYSQTMSSRRSFKPPPDSQPPSVLSSPRSYSPAPSSSSSSSSSLSTTSTHTVVPATPRGHRSAGLSSGLTSLTQASSSSASVSSNETATPRIRDKSLVPNGHSNGSARPRSKPRTVSSTSSAYSNLPQAQLAHQVSGRSAAAPSTYALIRASLTPYLTGPRVTTFLVLFVLVPLISFVLRMRRRRKLIGMDTFAGGTTAVLAASSSSASNAELVRRRLQASGGVEGGLFRRAWGEVVRVVGDTVKMAGSGLV</sequence>
<evidence type="ECO:0000313" key="4">
    <source>
        <dbReference type="Proteomes" id="UP000467700"/>
    </source>
</evidence>
<gene>
    <name evidence="3" type="ORF">AAE3_LOCUS11748</name>
</gene>
<protein>
    <submittedName>
        <fullName evidence="3">Uncharacterized protein</fullName>
    </submittedName>
</protein>
<keyword evidence="2" id="KW-0812">Transmembrane</keyword>
<feature type="compositionally biased region" description="Polar residues" evidence="1">
    <location>
        <begin position="369"/>
        <end position="379"/>
    </location>
</feature>
<evidence type="ECO:0000256" key="1">
    <source>
        <dbReference type="SAM" id="MobiDB-lite"/>
    </source>
</evidence>
<reference evidence="3 4" key="1">
    <citation type="submission" date="2020-01" db="EMBL/GenBank/DDBJ databases">
        <authorList>
            <person name="Gupta K D."/>
        </authorList>
    </citation>
    <scope>NUCLEOTIDE SEQUENCE [LARGE SCALE GENOMIC DNA]</scope>
</reference>
<feature type="compositionally biased region" description="Low complexity" evidence="1">
    <location>
        <begin position="280"/>
        <end position="304"/>
    </location>
</feature>
<name>A0A8S0WHH9_CYCAE</name>
<feature type="transmembrane region" description="Helical" evidence="2">
    <location>
        <begin position="417"/>
        <end position="434"/>
    </location>
</feature>
<dbReference type="EMBL" id="CACVBS010000079">
    <property type="protein sequence ID" value="CAA7269620.1"/>
    <property type="molecule type" value="Genomic_DNA"/>
</dbReference>
<comment type="caution">
    <text evidence="3">The sequence shown here is derived from an EMBL/GenBank/DDBJ whole genome shotgun (WGS) entry which is preliminary data.</text>
</comment>
<dbReference type="AlphaFoldDB" id="A0A8S0WHH9"/>
<dbReference type="OrthoDB" id="3981028at2759"/>
<keyword evidence="2" id="KW-0472">Membrane</keyword>
<accession>A0A8S0WHH9</accession>
<dbReference type="Proteomes" id="UP000467700">
    <property type="component" value="Unassembled WGS sequence"/>
</dbReference>
<feature type="compositionally biased region" description="Low complexity" evidence="1">
    <location>
        <begin position="317"/>
        <end position="339"/>
    </location>
</feature>
<keyword evidence="2" id="KW-1133">Transmembrane helix</keyword>
<feature type="region of interest" description="Disordered" evidence="1">
    <location>
        <begin position="260"/>
        <end position="379"/>
    </location>
</feature>